<dbReference type="Gene3D" id="2.60.120.260">
    <property type="entry name" value="Galactose-binding domain-like"/>
    <property type="match status" value="1"/>
</dbReference>
<gene>
    <name evidence="2" type="ORF">GCM10017579_08730</name>
</gene>
<dbReference type="EMBL" id="BSEL01000002">
    <property type="protein sequence ID" value="GLJ66837.1"/>
    <property type="molecule type" value="Genomic_DNA"/>
</dbReference>
<dbReference type="InterPro" id="IPR013830">
    <property type="entry name" value="SGNH_hydro"/>
</dbReference>
<protein>
    <submittedName>
        <fullName evidence="2">Lipase</fullName>
    </submittedName>
</protein>
<dbReference type="RefSeq" id="WP_189120583.1">
    <property type="nucleotide sequence ID" value="NZ_BMRK01000025.1"/>
</dbReference>
<dbReference type="Proteomes" id="UP001142292">
    <property type="component" value="Unassembled WGS sequence"/>
</dbReference>
<reference evidence="2" key="1">
    <citation type="journal article" date="2014" name="Int. J. Syst. Evol. Microbiol.">
        <title>Complete genome of a new Firmicutes species belonging to the dominant human colonic microbiota ('Ruminococcus bicirculans') reveals two chromosomes and a selective capacity to utilize plant glucans.</title>
        <authorList>
            <consortium name="NISC Comparative Sequencing Program"/>
            <person name="Wegmann U."/>
            <person name="Louis P."/>
            <person name="Goesmann A."/>
            <person name="Henrissat B."/>
            <person name="Duncan S.H."/>
            <person name="Flint H.J."/>
        </authorList>
    </citation>
    <scope>NUCLEOTIDE SEQUENCE</scope>
    <source>
        <strain evidence="2">VKM Ac-1246</strain>
    </source>
</reference>
<organism evidence="2 3">
    <name type="scientific">Nocardioides luteus</name>
    <dbReference type="NCBI Taxonomy" id="1844"/>
    <lineage>
        <taxon>Bacteria</taxon>
        <taxon>Bacillati</taxon>
        <taxon>Actinomycetota</taxon>
        <taxon>Actinomycetes</taxon>
        <taxon>Propionibacteriales</taxon>
        <taxon>Nocardioidaceae</taxon>
        <taxon>Nocardioides</taxon>
    </lineage>
</organism>
<dbReference type="InterPro" id="IPR036514">
    <property type="entry name" value="SGNH_hydro_sf"/>
</dbReference>
<evidence type="ECO:0000313" key="3">
    <source>
        <dbReference type="Proteomes" id="UP001142292"/>
    </source>
</evidence>
<sequence length="384" mass="40982">MWDHRLDPGLIHGAAEVAPTERGWLPHRLAPAARAQCTDPQLLSVEAQPSGVRLVFRTPATVVELDLIRTRSVIVGVPDRPDGMVDLLVDGELVGQAATTGGDVLRADLATGQSELEPGPVGTVRFADLPARDKRVELWLPHYERVELVALRTDGPIEPVAMGERRVWLHHGSSISQGSNAASPSTTWTALAAAKGDVELVNLGFSGSALLDPYVARAMRDTDADILSVKIGINIVNADLMRQRAFGHAVHGFLDTIRDGHPDKPLLVVGPIHCAIHEDTPGPGAFDPEALAAGEVRFIATGDPAEVAGGKLSLKVIRDQLASIVATRQPTDPHLHHLDGLDLYGPADATARPLPDNLHPDAATHDLIATRFARLAFGETNPFA</sequence>
<dbReference type="SUPFAM" id="SSF52266">
    <property type="entry name" value="SGNH hydrolase"/>
    <property type="match status" value="1"/>
</dbReference>
<dbReference type="Pfam" id="PF14606">
    <property type="entry name" value="Lipase_GDSL_3"/>
    <property type="match status" value="1"/>
</dbReference>
<reference evidence="2" key="2">
    <citation type="submission" date="2023-01" db="EMBL/GenBank/DDBJ databases">
        <authorList>
            <person name="Sun Q."/>
            <person name="Evtushenko L."/>
        </authorList>
    </citation>
    <scope>NUCLEOTIDE SEQUENCE</scope>
    <source>
        <strain evidence="2">VKM Ac-1246</strain>
    </source>
</reference>
<proteinExistence type="predicted"/>
<comment type="caution">
    <text evidence="2">The sequence shown here is derived from an EMBL/GenBank/DDBJ whole genome shotgun (WGS) entry which is preliminary data.</text>
</comment>
<evidence type="ECO:0000259" key="1">
    <source>
        <dbReference type="Pfam" id="PF14606"/>
    </source>
</evidence>
<name>A0ABQ5SRQ4_9ACTN</name>
<dbReference type="Gene3D" id="3.40.50.1110">
    <property type="entry name" value="SGNH hydrolase"/>
    <property type="match status" value="1"/>
</dbReference>
<keyword evidence="3" id="KW-1185">Reference proteome</keyword>
<evidence type="ECO:0000313" key="2">
    <source>
        <dbReference type="EMBL" id="GLJ66837.1"/>
    </source>
</evidence>
<feature type="domain" description="SGNH hydrolase-type esterase" evidence="1">
    <location>
        <begin position="171"/>
        <end position="270"/>
    </location>
</feature>
<accession>A0ABQ5SRQ4</accession>